<feature type="domain" description="VPS37 C-terminal" evidence="9">
    <location>
        <begin position="84"/>
        <end position="173"/>
    </location>
</feature>
<keyword evidence="4" id="KW-0967">Endosome</keyword>
<dbReference type="AlphaFoldDB" id="A0A9Q0RXT9"/>
<dbReference type="GO" id="GO:0031902">
    <property type="term" value="C:late endosome membrane"/>
    <property type="evidence" value="ECO:0007669"/>
    <property type="project" value="UniProtKB-SubCell"/>
</dbReference>
<dbReference type="GO" id="GO:0006623">
    <property type="term" value="P:protein targeting to vacuole"/>
    <property type="evidence" value="ECO:0007669"/>
    <property type="project" value="TreeGrafter"/>
</dbReference>
<comment type="caution">
    <text evidence="10">The sequence shown here is derived from an EMBL/GenBank/DDBJ whole genome shotgun (WGS) entry which is preliminary data.</text>
</comment>
<sequence length="275" mass="31522">MAQYISEAEVKLNYLSSDELRELLNDDEKLEARVNDLLAPLEDDKAQILNSNVQAAEESLAKEPELIELRSKVNELSEKSKELCADIQEKLSQMKSKSSGMNQDTALALLQTAAAESEEASERIVKQFLDKELQIDGFLEQFMVSRKTMHLRKLKAEKMNELIRRGSTNSYNNFNRSFYPYQPAVSGGNLPYPIGLLDLFVILFISLITLLCSRQQLHRLVFCCLLCIYELFVWKLITQIKTTVYRLWPGKPTSIFLLVHGHPHQTTKRVINQIV</sequence>
<evidence type="ECO:0000256" key="3">
    <source>
        <dbReference type="ARBA" id="ARBA00022448"/>
    </source>
</evidence>
<evidence type="ECO:0000313" key="10">
    <source>
        <dbReference type="EMBL" id="KAJ6636248.1"/>
    </source>
</evidence>
<name>A0A9Q0RXT9_9DIPT</name>
<evidence type="ECO:0000313" key="11">
    <source>
        <dbReference type="Proteomes" id="UP001151699"/>
    </source>
</evidence>
<dbReference type="OrthoDB" id="10004364at2759"/>
<accession>A0A9Q0RXT9</accession>
<dbReference type="GO" id="GO:0043162">
    <property type="term" value="P:ubiquitin-dependent protein catabolic process via the multivesicular body sorting pathway"/>
    <property type="evidence" value="ECO:0007669"/>
    <property type="project" value="TreeGrafter"/>
</dbReference>
<comment type="subcellular location">
    <subcellularLocation>
        <location evidence="1">Late endosome membrane</location>
        <topology evidence="1">Peripheral membrane protein</topology>
    </subcellularLocation>
</comment>
<dbReference type="PROSITE" id="PS51314">
    <property type="entry name" value="VPS37_C"/>
    <property type="match status" value="1"/>
</dbReference>
<gene>
    <name evidence="10" type="primary">Vps37b</name>
    <name evidence="10" type="ORF">Bhyg_14836</name>
</gene>
<dbReference type="EMBL" id="WJQU01000004">
    <property type="protein sequence ID" value="KAJ6636248.1"/>
    <property type="molecule type" value="Genomic_DNA"/>
</dbReference>
<evidence type="ECO:0000256" key="5">
    <source>
        <dbReference type="ARBA" id="ARBA00022927"/>
    </source>
</evidence>
<keyword evidence="3 7" id="KW-0813">Transport</keyword>
<dbReference type="PANTHER" id="PTHR13678">
    <property type="entry name" value="VACUOLAR PROTEIN SORTING-ASSOCIATED PROTEIN 37"/>
    <property type="match status" value="1"/>
</dbReference>
<reference evidence="10" key="1">
    <citation type="submission" date="2022-07" db="EMBL/GenBank/DDBJ databases">
        <authorList>
            <person name="Trinca V."/>
            <person name="Uliana J.V.C."/>
            <person name="Torres T.T."/>
            <person name="Ward R.J."/>
            <person name="Monesi N."/>
        </authorList>
    </citation>
    <scope>NUCLEOTIDE SEQUENCE</scope>
    <source>
        <strain evidence="10">HSMRA1968</strain>
        <tissue evidence="10">Whole embryos</tissue>
    </source>
</reference>
<dbReference type="InterPro" id="IPR037202">
    <property type="entry name" value="ESCRT_assembly_dom"/>
</dbReference>
<evidence type="ECO:0000256" key="8">
    <source>
        <dbReference type="SAM" id="Phobius"/>
    </source>
</evidence>
<feature type="transmembrane region" description="Helical" evidence="8">
    <location>
        <begin position="190"/>
        <end position="212"/>
    </location>
</feature>
<dbReference type="InterPro" id="IPR009851">
    <property type="entry name" value="Mod_r"/>
</dbReference>
<protein>
    <submittedName>
        <fullName evidence="10">Vacuolar protein sorting-associated protein 37B</fullName>
    </submittedName>
</protein>
<keyword evidence="8" id="KW-0472">Membrane</keyword>
<evidence type="ECO:0000259" key="9">
    <source>
        <dbReference type="PROSITE" id="PS51314"/>
    </source>
</evidence>
<evidence type="ECO:0000256" key="2">
    <source>
        <dbReference type="ARBA" id="ARBA00007617"/>
    </source>
</evidence>
<comment type="similarity">
    <text evidence="2">Belongs to the VPS37 family.</text>
</comment>
<comment type="function">
    <text evidence="6">Component of the ESCRT-I complex, a regulator of vesicular trafficking process. Required for the sorting of endocytic ubiquitinated cargos into multivesicular bodies. May be involved in cell growth and differentiation.</text>
</comment>
<evidence type="ECO:0000256" key="7">
    <source>
        <dbReference type="PROSITE-ProRule" id="PRU00646"/>
    </source>
</evidence>
<keyword evidence="5 7" id="KW-0653">Protein transport</keyword>
<dbReference type="InterPro" id="IPR029012">
    <property type="entry name" value="Helix_hairpin_bin_sf"/>
</dbReference>
<dbReference type="Gene3D" id="1.10.287.660">
    <property type="entry name" value="Helix hairpin bin"/>
    <property type="match status" value="1"/>
</dbReference>
<dbReference type="GO" id="GO:0000813">
    <property type="term" value="C:ESCRT I complex"/>
    <property type="evidence" value="ECO:0007669"/>
    <property type="project" value="UniProtKB-ARBA"/>
</dbReference>
<evidence type="ECO:0000256" key="4">
    <source>
        <dbReference type="ARBA" id="ARBA00022753"/>
    </source>
</evidence>
<proteinExistence type="inferred from homology"/>
<evidence type="ECO:0000256" key="6">
    <source>
        <dbReference type="ARBA" id="ARBA00025010"/>
    </source>
</evidence>
<keyword evidence="8" id="KW-0812">Transmembrane</keyword>
<keyword evidence="11" id="KW-1185">Reference proteome</keyword>
<organism evidence="10 11">
    <name type="scientific">Pseudolycoriella hygida</name>
    <dbReference type="NCBI Taxonomy" id="35572"/>
    <lineage>
        <taxon>Eukaryota</taxon>
        <taxon>Metazoa</taxon>
        <taxon>Ecdysozoa</taxon>
        <taxon>Arthropoda</taxon>
        <taxon>Hexapoda</taxon>
        <taxon>Insecta</taxon>
        <taxon>Pterygota</taxon>
        <taxon>Neoptera</taxon>
        <taxon>Endopterygota</taxon>
        <taxon>Diptera</taxon>
        <taxon>Nematocera</taxon>
        <taxon>Sciaroidea</taxon>
        <taxon>Sciaridae</taxon>
        <taxon>Pseudolycoriella</taxon>
    </lineage>
</organism>
<dbReference type="PANTHER" id="PTHR13678:SF27">
    <property type="entry name" value="LD45836P"/>
    <property type="match status" value="1"/>
</dbReference>
<feature type="non-terminal residue" evidence="10">
    <location>
        <position position="275"/>
    </location>
</feature>
<dbReference type="Pfam" id="PF07200">
    <property type="entry name" value="Mod_r"/>
    <property type="match status" value="1"/>
</dbReference>
<dbReference type="SUPFAM" id="SSF140111">
    <property type="entry name" value="Endosomal sorting complex assembly domain"/>
    <property type="match status" value="1"/>
</dbReference>
<dbReference type="GO" id="GO:0006612">
    <property type="term" value="P:protein targeting to membrane"/>
    <property type="evidence" value="ECO:0007669"/>
    <property type="project" value="TreeGrafter"/>
</dbReference>
<keyword evidence="8" id="KW-1133">Transmembrane helix</keyword>
<evidence type="ECO:0000256" key="1">
    <source>
        <dbReference type="ARBA" id="ARBA00004633"/>
    </source>
</evidence>
<dbReference type="Proteomes" id="UP001151699">
    <property type="component" value="Chromosome C"/>
</dbReference>